<evidence type="ECO:0000256" key="3">
    <source>
        <dbReference type="ARBA" id="ARBA00022989"/>
    </source>
</evidence>
<protein>
    <submittedName>
        <fullName evidence="7">TonB C-terminal domain-containing protein</fullName>
    </submittedName>
</protein>
<feature type="compositionally biased region" description="Basic and acidic residues" evidence="5">
    <location>
        <begin position="70"/>
        <end position="157"/>
    </location>
</feature>
<organism evidence="7 8">
    <name type="scientific">Candidatus Methylophosphatis roskildensis</name>
    <dbReference type="NCBI Taxonomy" id="2899263"/>
    <lineage>
        <taxon>Bacteria</taxon>
        <taxon>Pseudomonadati</taxon>
        <taxon>Pseudomonadota</taxon>
        <taxon>Betaproteobacteria</taxon>
        <taxon>Nitrosomonadales</taxon>
        <taxon>Sterolibacteriaceae</taxon>
        <taxon>Candidatus Methylophosphatis</taxon>
    </lineage>
</organism>
<evidence type="ECO:0000256" key="1">
    <source>
        <dbReference type="ARBA" id="ARBA00004167"/>
    </source>
</evidence>
<feature type="region of interest" description="Disordered" evidence="5">
    <location>
        <begin position="58"/>
        <end position="163"/>
    </location>
</feature>
<feature type="transmembrane region" description="Helical" evidence="6">
    <location>
        <begin position="20"/>
        <end position="40"/>
    </location>
</feature>
<accession>A0A9D7E7J8</accession>
<comment type="subcellular location">
    <subcellularLocation>
        <location evidence="1">Membrane</location>
        <topology evidence="1">Single-pass membrane protein</topology>
    </subcellularLocation>
</comment>
<evidence type="ECO:0000313" key="7">
    <source>
        <dbReference type="EMBL" id="MBK6975644.1"/>
    </source>
</evidence>
<reference evidence="8" key="1">
    <citation type="journal article" date="2021" name="Nat. Commun.">
        <title>Connecting structure to function with the recovery of over 1000 high-quality metagenome-assembled genomes from activated sludge using long-read sequencing.</title>
        <authorList>
            <person name="Singleton C.M."/>
            <person name="Petriglieri F."/>
            <person name="Kristensen J.M."/>
            <person name="Kirkegaard R.H."/>
            <person name="Michaelsen T.Y."/>
            <person name="Andersen M.H."/>
            <person name="Kondrotaite Z."/>
            <person name="Karst S.M."/>
            <person name="Dueholm M.S."/>
            <person name="Nielsen P.H."/>
            <person name="Albertsen M."/>
        </authorList>
    </citation>
    <scope>NUCLEOTIDE SEQUENCE [LARGE SCALE GENOMIC DNA]</scope>
</reference>
<dbReference type="GO" id="GO:0016020">
    <property type="term" value="C:membrane"/>
    <property type="evidence" value="ECO:0007669"/>
    <property type="project" value="UniProtKB-SubCell"/>
</dbReference>
<gene>
    <name evidence="7" type="ORF">IPH26_22750</name>
</gene>
<dbReference type="EMBL" id="JADJEV010000005">
    <property type="protein sequence ID" value="MBK6975644.1"/>
    <property type="molecule type" value="Genomic_DNA"/>
</dbReference>
<sequence>MSELAAPRAFGNGPQPGKNASIALTALVHGLLALFLFYGINWQTRPNEFSNIELYSAPPAVAPPPPVERAVAKPEPRVEPRPEPKPEPKPEIKPEPKPEVAIKEKPKPEPKPKPVEKPPVKEMPTEKPQPKPDAREIERKRLEEELSRETSRIERQKRQATQTAALDSELARLGEARAHAAAGKALASWIDKIKLKVGGNVIAPPGLNGNPEAEFAVSLLPDGGLIEVKLKKSSGNKALDEAIERAIRKSDPLPRPDDPGVFQRELNLKIRPYPA</sequence>
<keyword evidence="3 6" id="KW-1133">Transmembrane helix</keyword>
<comment type="caution">
    <text evidence="7">The sequence shown here is derived from an EMBL/GenBank/DDBJ whole genome shotgun (WGS) entry which is preliminary data.</text>
</comment>
<dbReference type="Proteomes" id="UP000807785">
    <property type="component" value="Unassembled WGS sequence"/>
</dbReference>
<keyword evidence="4 6" id="KW-0472">Membrane</keyword>
<dbReference type="SUPFAM" id="SSF74653">
    <property type="entry name" value="TolA/TonB C-terminal domain"/>
    <property type="match status" value="1"/>
</dbReference>
<evidence type="ECO:0000256" key="6">
    <source>
        <dbReference type="SAM" id="Phobius"/>
    </source>
</evidence>
<keyword evidence="2 6" id="KW-0812">Transmembrane</keyword>
<evidence type="ECO:0000256" key="2">
    <source>
        <dbReference type="ARBA" id="ARBA00022692"/>
    </source>
</evidence>
<proteinExistence type="predicted"/>
<dbReference type="Gene3D" id="3.30.1150.10">
    <property type="match status" value="1"/>
</dbReference>
<evidence type="ECO:0000256" key="5">
    <source>
        <dbReference type="SAM" id="MobiDB-lite"/>
    </source>
</evidence>
<name>A0A9D7E7J8_9PROT</name>
<dbReference type="NCBIfam" id="TIGR01352">
    <property type="entry name" value="tonB_Cterm"/>
    <property type="match status" value="1"/>
</dbReference>
<evidence type="ECO:0000256" key="4">
    <source>
        <dbReference type="ARBA" id="ARBA00023136"/>
    </source>
</evidence>
<dbReference type="Pfam" id="PF13103">
    <property type="entry name" value="TonB_2"/>
    <property type="match status" value="1"/>
</dbReference>
<dbReference type="AlphaFoldDB" id="A0A9D7E7J8"/>
<dbReference type="InterPro" id="IPR006260">
    <property type="entry name" value="TonB/TolA_C"/>
</dbReference>
<evidence type="ECO:0000313" key="8">
    <source>
        <dbReference type="Proteomes" id="UP000807785"/>
    </source>
</evidence>